<dbReference type="InterPro" id="IPR038566">
    <property type="entry name" value="Mediator_Med6_sf"/>
</dbReference>
<gene>
    <name evidence="8 9" type="primary">MED6</name>
    <name evidence="9" type="ORF">MCUN1_002548</name>
</gene>
<dbReference type="Pfam" id="PF04934">
    <property type="entry name" value="Med6"/>
    <property type="match status" value="1"/>
</dbReference>
<evidence type="ECO:0000256" key="7">
    <source>
        <dbReference type="ARBA" id="ARBA00031259"/>
    </source>
</evidence>
<comment type="similarity">
    <text evidence="2 8">Belongs to the Mediator complex subunit 6 family.</text>
</comment>
<evidence type="ECO:0000256" key="1">
    <source>
        <dbReference type="ARBA" id="ARBA00004123"/>
    </source>
</evidence>
<evidence type="ECO:0000256" key="3">
    <source>
        <dbReference type="ARBA" id="ARBA00020634"/>
    </source>
</evidence>
<accession>A0AAF0EVX6</accession>
<dbReference type="AlphaFoldDB" id="A0AAF0EVX6"/>
<comment type="subcellular location">
    <subcellularLocation>
        <location evidence="1 8">Nucleus</location>
    </subcellularLocation>
</comment>
<dbReference type="GO" id="GO:0016592">
    <property type="term" value="C:mediator complex"/>
    <property type="evidence" value="ECO:0007669"/>
    <property type="project" value="InterPro"/>
</dbReference>
<keyword evidence="8" id="KW-0010">Activator</keyword>
<reference evidence="9" key="1">
    <citation type="submission" date="2023-03" db="EMBL/GenBank/DDBJ databases">
        <title>Mating type loci evolution in Malassezia.</title>
        <authorList>
            <person name="Coelho M.A."/>
        </authorList>
    </citation>
    <scope>NUCLEOTIDE SEQUENCE</scope>
    <source>
        <strain evidence="9">CBS 11721</strain>
    </source>
</reference>
<evidence type="ECO:0000256" key="5">
    <source>
        <dbReference type="ARBA" id="ARBA00023163"/>
    </source>
</evidence>
<dbReference type="Gene3D" id="3.10.450.580">
    <property type="entry name" value="Mediator complex, subunit Med6"/>
    <property type="match status" value="1"/>
</dbReference>
<comment type="subunit">
    <text evidence="8">Component of the Mediator complex.</text>
</comment>
<organism evidence="9 10">
    <name type="scientific">Malassezia cuniculi</name>
    <dbReference type="NCBI Taxonomy" id="948313"/>
    <lineage>
        <taxon>Eukaryota</taxon>
        <taxon>Fungi</taxon>
        <taxon>Dikarya</taxon>
        <taxon>Basidiomycota</taxon>
        <taxon>Ustilaginomycotina</taxon>
        <taxon>Malasseziomycetes</taxon>
        <taxon>Malasseziales</taxon>
        <taxon>Malasseziaceae</taxon>
        <taxon>Malassezia</taxon>
    </lineage>
</organism>
<evidence type="ECO:0000313" key="10">
    <source>
        <dbReference type="Proteomes" id="UP001219933"/>
    </source>
</evidence>
<protein>
    <recommendedName>
        <fullName evidence="3 8">Mediator of RNA polymerase II transcription subunit 6</fullName>
    </recommendedName>
    <alternativeName>
        <fullName evidence="7 8">Mediator complex subunit 6</fullName>
    </alternativeName>
</protein>
<dbReference type="Proteomes" id="UP001219933">
    <property type="component" value="Chromosome 3"/>
</dbReference>
<dbReference type="EMBL" id="CP119879">
    <property type="protein sequence ID" value="WFD35687.1"/>
    <property type="molecule type" value="Genomic_DNA"/>
</dbReference>
<evidence type="ECO:0000256" key="4">
    <source>
        <dbReference type="ARBA" id="ARBA00023015"/>
    </source>
</evidence>
<keyword evidence="4 8" id="KW-0805">Transcription regulation</keyword>
<keyword evidence="6 8" id="KW-0539">Nucleus</keyword>
<evidence type="ECO:0000256" key="8">
    <source>
        <dbReference type="RuleBase" id="RU364143"/>
    </source>
</evidence>
<sequence>MSQDVNPLHIQWKNPEFFAYLAAQKGVAPGASVLDESNAMEYFATSPFYDRHSNNEHVRMQSAVHFAQAAATAPQSMADLARETARRNEQELR</sequence>
<dbReference type="GO" id="GO:0003712">
    <property type="term" value="F:transcription coregulator activity"/>
    <property type="evidence" value="ECO:0007669"/>
    <property type="project" value="InterPro"/>
</dbReference>
<dbReference type="InterPro" id="IPR007018">
    <property type="entry name" value="Mediator_Med6"/>
</dbReference>
<name>A0AAF0EVX6_9BASI</name>
<dbReference type="PANTHER" id="PTHR13104">
    <property type="entry name" value="MED-6-RELATED"/>
    <property type="match status" value="1"/>
</dbReference>
<dbReference type="GO" id="GO:0006357">
    <property type="term" value="P:regulation of transcription by RNA polymerase II"/>
    <property type="evidence" value="ECO:0007669"/>
    <property type="project" value="InterPro"/>
</dbReference>
<evidence type="ECO:0000256" key="6">
    <source>
        <dbReference type="ARBA" id="ARBA00023242"/>
    </source>
</evidence>
<proteinExistence type="inferred from homology"/>
<evidence type="ECO:0000256" key="2">
    <source>
        <dbReference type="ARBA" id="ARBA00007526"/>
    </source>
</evidence>
<evidence type="ECO:0000313" key="9">
    <source>
        <dbReference type="EMBL" id="WFD35687.1"/>
    </source>
</evidence>
<keyword evidence="10" id="KW-1185">Reference proteome</keyword>
<keyword evidence="5 8" id="KW-0804">Transcription</keyword>
<comment type="function">
    <text evidence="8">Component of the Mediator complex, a coactivator involved in the regulated transcription of nearly all RNA polymerase II-dependent genes. Mediator functions as a bridge to convey information from gene-specific regulatory proteins to the basal RNA polymerase II transcription machinery. Mediator is recruited to promoters by direct interactions with regulatory proteins and serves as a scaffold for the assembly of a functional preinitiation complex with RNA polymerase II and the general transcription factors.</text>
</comment>